<comment type="caution">
    <text evidence="1">The sequence shown here is derived from an EMBL/GenBank/DDBJ whole genome shotgun (WGS) entry which is preliminary data.</text>
</comment>
<dbReference type="Proteomes" id="UP001265259">
    <property type="component" value="Unassembled WGS sequence"/>
</dbReference>
<dbReference type="RefSeq" id="WP_311691751.1">
    <property type="nucleotide sequence ID" value="NZ_JAVRHL010000003.1"/>
</dbReference>
<evidence type="ECO:0000313" key="2">
    <source>
        <dbReference type="Proteomes" id="UP001265259"/>
    </source>
</evidence>
<name>A0ABU3DHY3_9RHOB</name>
<dbReference type="EMBL" id="JAVRHL010000003">
    <property type="protein sequence ID" value="MDT0683318.1"/>
    <property type="molecule type" value="Genomic_DNA"/>
</dbReference>
<accession>A0ABU3DHY3</accession>
<protein>
    <submittedName>
        <fullName evidence="1">DUF177 domain-containing protein</fullName>
    </submittedName>
</protein>
<proteinExistence type="predicted"/>
<organism evidence="1 2">
    <name type="scientific">Tropicimonas omnivorans</name>
    <dbReference type="NCBI Taxonomy" id="3075590"/>
    <lineage>
        <taxon>Bacteria</taxon>
        <taxon>Pseudomonadati</taxon>
        <taxon>Pseudomonadota</taxon>
        <taxon>Alphaproteobacteria</taxon>
        <taxon>Rhodobacterales</taxon>
        <taxon>Roseobacteraceae</taxon>
        <taxon>Tropicimonas</taxon>
    </lineage>
</organism>
<evidence type="ECO:0000313" key="1">
    <source>
        <dbReference type="EMBL" id="MDT0683318.1"/>
    </source>
</evidence>
<dbReference type="Pfam" id="PF02620">
    <property type="entry name" value="YceD"/>
    <property type="match status" value="1"/>
</dbReference>
<gene>
    <name evidence="1" type="ORF">RM543_11520</name>
</gene>
<keyword evidence="2" id="KW-1185">Reference proteome</keyword>
<sequence>MSEDRANDAVMRLSSLPRRDAHKVNYAPDEAGLEAIRERLKIEAVSSARLEGQLIPAARRDWRLEATITARATQACVVTGAPVETVVSENVVRRYVEDWSEPEETEVEMPQDDTAEPLPAMLDLSDVLGEALDLALPEFPRAEGAELGEAVFAAPGVEPMRDEDARPFAALKALREGGGESGSGGPH</sequence>
<reference evidence="1 2" key="1">
    <citation type="submission" date="2023-09" db="EMBL/GenBank/DDBJ databases">
        <authorList>
            <person name="Rey-Velasco X."/>
        </authorList>
    </citation>
    <scope>NUCLEOTIDE SEQUENCE [LARGE SCALE GENOMIC DNA]</scope>
    <source>
        <strain evidence="1 2">F158</strain>
    </source>
</reference>
<dbReference type="InterPro" id="IPR003772">
    <property type="entry name" value="YceD"/>
</dbReference>